<dbReference type="Proteomes" id="UP001295423">
    <property type="component" value="Unassembled WGS sequence"/>
</dbReference>
<protein>
    <recommendedName>
        <fullName evidence="3">ATP-grasp domain-containing protein</fullName>
    </recommendedName>
</protein>
<reference evidence="1" key="1">
    <citation type="submission" date="2023-08" db="EMBL/GenBank/DDBJ databases">
        <authorList>
            <person name="Audoor S."/>
            <person name="Bilcke G."/>
        </authorList>
    </citation>
    <scope>NUCLEOTIDE SEQUENCE</scope>
</reference>
<sequence>MKSKTLLILTLKEHEDGIWIRRLVQSLQATAKDHQVFLSSETDTDTPNTIVQESPSQQIFIRVQPVEEWLAQGWVVSLSPSFFENVMGIINRVSDAASPALFKATCAILGAAQLHQIPIVNGPITYSLCGNKWCHHILFQQARLESPKTMAYWNEEGDKANDSVGPKMEALAANGMQHGKIETDLLIKPNSGGFGAGIQRVKVPLEEPLPVFEDCITLVQDYHPPKDNQLYRIWFLLGKVQCAVVRSITDSDNEFINACSGACSIQKPPSAWLVSENVRTEVEDQLLPLLADAHCGSIEFLYTQDESNKRLYFDLNLLSTLPTRVSNTGGVWADDYDPWMELANAIWKVVAEKEENRANA</sequence>
<dbReference type="AlphaFoldDB" id="A0AAD2FCJ6"/>
<organism evidence="1 2">
    <name type="scientific">Cylindrotheca closterium</name>
    <dbReference type="NCBI Taxonomy" id="2856"/>
    <lineage>
        <taxon>Eukaryota</taxon>
        <taxon>Sar</taxon>
        <taxon>Stramenopiles</taxon>
        <taxon>Ochrophyta</taxon>
        <taxon>Bacillariophyta</taxon>
        <taxon>Bacillariophyceae</taxon>
        <taxon>Bacillariophycidae</taxon>
        <taxon>Bacillariales</taxon>
        <taxon>Bacillariaceae</taxon>
        <taxon>Cylindrotheca</taxon>
    </lineage>
</organism>
<evidence type="ECO:0000313" key="2">
    <source>
        <dbReference type="Proteomes" id="UP001295423"/>
    </source>
</evidence>
<evidence type="ECO:0000313" key="1">
    <source>
        <dbReference type="EMBL" id="CAJ1924110.1"/>
    </source>
</evidence>
<accession>A0AAD2FCJ6</accession>
<dbReference type="SUPFAM" id="SSF56059">
    <property type="entry name" value="Glutathione synthetase ATP-binding domain-like"/>
    <property type="match status" value="1"/>
</dbReference>
<dbReference type="EMBL" id="CAKOGP040000002">
    <property type="protein sequence ID" value="CAJ1924110.1"/>
    <property type="molecule type" value="Genomic_DNA"/>
</dbReference>
<gene>
    <name evidence="1" type="ORF">CYCCA115_LOCUS1068</name>
</gene>
<name>A0AAD2FCJ6_9STRA</name>
<evidence type="ECO:0008006" key="3">
    <source>
        <dbReference type="Google" id="ProtNLM"/>
    </source>
</evidence>
<comment type="caution">
    <text evidence="1">The sequence shown here is derived from an EMBL/GenBank/DDBJ whole genome shotgun (WGS) entry which is preliminary data.</text>
</comment>
<keyword evidence="2" id="KW-1185">Reference proteome</keyword>
<proteinExistence type="predicted"/>